<comment type="caution">
    <text evidence="1">The sequence shown here is derived from an EMBL/GenBank/DDBJ whole genome shotgun (WGS) entry which is preliminary data.</text>
</comment>
<sequence length="110" mass="12828">MDGAIMELAKSDICEAMRKEIQMNQLLIENSVVYRNTSRQVKIRVFTAMALNDVLQHLNLDRSMQTPNSLKISLPMSKEYLHLMYKIGATRYAYHEKIKVEQQLFLDYTG</sequence>
<dbReference type="OrthoDB" id="2666773at2"/>
<proteinExistence type="predicted"/>
<dbReference type="RefSeq" id="WP_044644599.1">
    <property type="nucleotide sequence ID" value="NZ_JTHP01000002.1"/>
</dbReference>
<organism evidence="1 2">
    <name type="scientific">Paenibacillus terrae</name>
    <dbReference type="NCBI Taxonomy" id="159743"/>
    <lineage>
        <taxon>Bacteria</taxon>
        <taxon>Bacillati</taxon>
        <taxon>Bacillota</taxon>
        <taxon>Bacilli</taxon>
        <taxon>Bacillales</taxon>
        <taxon>Paenibacillaceae</taxon>
        <taxon>Paenibacillus</taxon>
    </lineage>
</organism>
<keyword evidence="2" id="KW-1185">Reference proteome</keyword>
<dbReference type="EMBL" id="JTHP01000002">
    <property type="protein sequence ID" value="KJD47369.1"/>
    <property type="molecule type" value="Genomic_DNA"/>
</dbReference>
<evidence type="ECO:0000313" key="2">
    <source>
        <dbReference type="Proteomes" id="UP000032534"/>
    </source>
</evidence>
<gene>
    <name evidence="1" type="ORF">QD47_02270</name>
</gene>
<evidence type="ECO:0000313" key="1">
    <source>
        <dbReference type="EMBL" id="KJD47369.1"/>
    </source>
</evidence>
<dbReference type="AlphaFoldDB" id="A0A0D7X8C6"/>
<reference evidence="1 2" key="1">
    <citation type="submission" date="2014-11" db="EMBL/GenBank/DDBJ databases">
        <title>Draft Genome Sequences of Paenibacillus polymyxa NRRL B-30509 and Paenibacillus terrae NRRL B-30644, Strains from a Poultry Environment that Produce Tridecaptin A and Paenicidins.</title>
        <authorList>
            <person name="van Belkum M.J."/>
            <person name="Lohans C.T."/>
            <person name="Vederas J.C."/>
        </authorList>
    </citation>
    <scope>NUCLEOTIDE SEQUENCE [LARGE SCALE GENOMIC DNA]</scope>
    <source>
        <strain evidence="1 2">NRRL B-30644</strain>
    </source>
</reference>
<name>A0A0D7X8C6_9BACL</name>
<accession>A0A0D7X8C6</accession>
<dbReference type="PATRIC" id="fig|159743.3.peg.500"/>
<dbReference type="Proteomes" id="UP000032534">
    <property type="component" value="Unassembled WGS sequence"/>
</dbReference>
<protein>
    <submittedName>
        <fullName evidence="1">Uncharacterized protein</fullName>
    </submittedName>
</protein>